<dbReference type="InterPro" id="IPR010379">
    <property type="entry name" value="EzrA"/>
</dbReference>
<dbReference type="GO" id="GO:0005886">
    <property type="term" value="C:plasma membrane"/>
    <property type="evidence" value="ECO:0007669"/>
    <property type="project" value="UniProtKB-SubCell"/>
</dbReference>
<keyword evidence="6" id="KW-0132">Cell division</keyword>
<dbReference type="AlphaFoldDB" id="A0A3F3GUV4"/>
<dbReference type="EMBL" id="DF968066">
    <property type="protein sequence ID" value="GAP03181.1"/>
    <property type="molecule type" value="Genomic_DNA"/>
</dbReference>
<sequence length="566" mass="64895">MWIIITIIVIVALVIGLVWAVLAQRQAASQVGDFNLAKKALMDENVAKGLVAARKIALTGQSLHDYQELEKMYKQLRDRQFLAIDHEISQATRLAAGLNVWKTRQSLQSLLDLMTEAASLQKSIVNGLDRIEKQNQLNHRAIDQLHEEYPKIREKVLHDLDSFGPASAKLMELLEQEEQSYQDYQQYIEDGDKVKAAEVFEELGFESSQILDYMQNLPGLFQQLNQKYLDQMNEISDSWTDLVDRGVIFAEDQIQKGLDQVDANRLKGLQAIRELKLKEANSLSRDVNEQIQGLYDLLEQEYKAYNFYFKQQEQFSEKFDRVKEQNHSLMLELTYLRGRFALTHGEDDRQNEYKDEIEGIVGRQKSVQESLKAKEIGYTEAVEEQGKWLSLLEQLDEDQVALFKQIEEFQPALASAKKHSVDYIDQIRGLKRSLERRDLPGLPAEFLDQFFSVSDEMKRLDEAVAASEVGLDDVQRQLNIVAADFDTLKEAALDVLVQADLAVSLLQYSNRYRDDEQVAQAIKSGQALYQDDFDYAGVVNLLRPALTNVEPGAYERLVQNRDTIEL</sequence>
<evidence type="ECO:0000313" key="8">
    <source>
        <dbReference type="Proteomes" id="UP000061227"/>
    </source>
</evidence>
<keyword evidence="5" id="KW-0472">Membrane</keyword>
<dbReference type="GO" id="GO:0000917">
    <property type="term" value="P:division septum assembly"/>
    <property type="evidence" value="ECO:0007669"/>
    <property type="project" value="UniProtKB-KW"/>
</dbReference>
<keyword evidence="2" id="KW-0812">Transmembrane</keyword>
<proteinExistence type="predicted"/>
<dbReference type="STRING" id="220714.SAMN05660469_0767"/>
<name>A0A3F3GUV4_9LACO</name>
<evidence type="ECO:0000313" key="7">
    <source>
        <dbReference type="EMBL" id="GAP03181.1"/>
    </source>
</evidence>
<dbReference type="GO" id="GO:0005940">
    <property type="term" value="C:septin ring"/>
    <property type="evidence" value="ECO:0007669"/>
    <property type="project" value="InterPro"/>
</dbReference>
<keyword evidence="4" id="KW-0175">Coiled coil</keyword>
<keyword evidence="8" id="KW-1185">Reference proteome</keyword>
<dbReference type="GO" id="GO:0000921">
    <property type="term" value="P:septin ring assembly"/>
    <property type="evidence" value="ECO:0007669"/>
    <property type="project" value="InterPro"/>
</dbReference>
<dbReference type="Proteomes" id="UP000061227">
    <property type="component" value="Unassembled WGS sequence"/>
</dbReference>
<evidence type="ECO:0000256" key="4">
    <source>
        <dbReference type="ARBA" id="ARBA00023054"/>
    </source>
</evidence>
<accession>A0A3F3GUV4</accession>
<reference evidence="7 8" key="1">
    <citation type="journal article" date="2015" name="BMC Genomics">
        <title>Comparative genomics of Fructobacillus spp. and Leuconostoc spp. reveals niche-specific evolution of Fructobacillus spp.</title>
        <authorList>
            <person name="Endo A."/>
            <person name="Tanizawa Y."/>
            <person name="Tanaka N."/>
            <person name="Maeno S."/>
            <person name="Kumar H."/>
            <person name="Shiwa Y."/>
            <person name="Okada S."/>
            <person name="Yoshikawa H."/>
            <person name="Dicks L."/>
            <person name="Nakagawa J."/>
            <person name="Arita M."/>
        </authorList>
    </citation>
    <scope>NUCLEOTIDE SEQUENCE [LARGE SCALE GENOMIC DNA]</scope>
    <source>
        <strain evidence="7 8">DSM 15468</strain>
    </source>
</reference>
<dbReference type="OrthoDB" id="1654473at2"/>
<evidence type="ECO:0000256" key="3">
    <source>
        <dbReference type="ARBA" id="ARBA00022989"/>
    </source>
</evidence>
<evidence type="ECO:0000256" key="5">
    <source>
        <dbReference type="ARBA" id="ARBA00023136"/>
    </source>
</evidence>
<keyword evidence="6" id="KW-0131">Cell cycle</keyword>
<evidence type="ECO:0000256" key="2">
    <source>
        <dbReference type="ARBA" id="ARBA00022692"/>
    </source>
</evidence>
<dbReference type="RefSeq" id="WP_059378618.1">
    <property type="nucleotide sequence ID" value="NZ_DF968066.1"/>
</dbReference>
<protein>
    <submittedName>
        <fullName evidence="7">Septation ring formation regulator EzrA</fullName>
    </submittedName>
</protein>
<keyword evidence="6" id="KW-0717">Septation</keyword>
<keyword evidence="3" id="KW-1133">Transmembrane helix</keyword>
<comment type="subcellular location">
    <subcellularLocation>
        <location evidence="1">Cell membrane</location>
        <topology evidence="1">Single-pass membrane protein</topology>
    </subcellularLocation>
</comment>
<evidence type="ECO:0000256" key="6">
    <source>
        <dbReference type="ARBA" id="ARBA00023210"/>
    </source>
</evidence>
<organism evidence="7 8">
    <name type="scientific">Fructobacillus pseudoficulneus</name>
    <dbReference type="NCBI Taxonomy" id="220714"/>
    <lineage>
        <taxon>Bacteria</taxon>
        <taxon>Bacillati</taxon>
        <taxon>Bacillota</taxon>
        <taxon>Bacilli</taxon>
        <taxon>Lactobacillales</taxon>
        <taxon>Lactobacillaceae</taxon>
        <taxon>Fructobacillus</taxon>
    </lineage>
</organism>
<dbReference type="Pfam" id="PF06160">
    <property type="entry name" value="EzrA"/>
    <property type="match status" value="1"/>
</dbReference>
<evidence type="ECO:0000256" key="1">
    <source>
        <dbReference type="ARBA" id="ARBA00004162"/>
    </source>
</evidence>
<gene>
    <name evidence="7" type="ORF">FPFC_041790</name>
</gene>